<accession>A0A843X991</accession>
<gene>
    <name evidence="1" type="ORF">Taro_048831</name>
</gene>
<name>A0A843X991_COLES</name>
<keyword evidence="2" id="KW-1185">Reference proteome</keyword>
<evidence type="ECO:0000313" key="2">
    <source>
        <dbReference type="Proteomes" id="UP000652761"/>
    </source>
</evidence>
<reference evidence="1" key="1">
    <citation type="submission" date="2017-07" db="EMBL/GenBank/DDBJ databases">
        <title>Taro Niue Genome Assembly and Annotation.</title>
        <authorList>
            <person name="Atibalentja N."/>
            <person name="Keating K."/>
            <person name="Fields C.J."/>
        </authorList>
    </citation>
    <scope>NUCLEOTIDE SEQUENCE</scope>
    <source>
        <strain evidence="1">Niue_2</strain>
        <tissue evidence="1">Leaf</tissue>
    </source>
</reference>
<evidence type="ECO:0000313" key="1">
    <source>
        <dbReference type="EMBL" id="MQM15880.1"/>
    </source>
</evidence>
<comment type="caution">
    <text evidence="1">The sequence shown here is derived from an EMBL/GenBank/DDBJ whole genome shotgun (WGS) entry which is preliminary data.</text>
</comment>
<dbReference type="Proteomes" id="UP000652761">
    <property type="component" value="Unassembled WGS sequence"/>
</dbReference>
<sequence length="201" mass="21392">MKVKVKVRVSQSLKGKMRVKGVSEYELESESSYHSVLSSDEDDNRQMWGSAVPSRRLPRSVVDSLGGGLAGCSEDVSMNVEGYVMGLPGKPRRSCLLSVVNLPVDLSSSQSGRPSVEPLSSASGRWASVSGDLPISGGRIAGVPVCGLALNRKEKGMATACLHLDSLQSDGEVANLGELPPCSAMGNFYSLSPLWMWLVFC</sequence>
<dbReference type="AlphaFoldDB" id="A0A843X991"/>
<organism evidence="1 2">
    <name type="scientific">Colocasia esculenta</name>
    <name type="common">Wild taro</name>
    <name type="synonym">Arum esculentum</name>
    <dbReference type="NCBI Taxonomy" id="4460"/>
    <lineage>
        <taxon>Eukaryota</taxon>
        <taxon>Viridiplantae</taxon>
        <taxon>Streptophyta</taxon>
        <taxon>Embryophyta</taxon>
        <taxon>Tracheophyta</taxon>
        <taxon>Spermatophyta</taxon>
        <taxon>Magnoliopsida</taxon>
        <taxon>Liliopsida</taxon>
        <taxon>Araceae</taxon>
        <taxon>Aroideae</taxon>
        <taxon>Colocasieae</taxon>
        <taxon>Colocasia</taxon>
    </lineage>
</organism>
<proteinExistence type="predicted"/>
<dbReference type="EMBL" id="NMUH01006724">
    <property type="protein sequence ID" value="MQM15880.1"/>
    <property type="molecule type" value="Genomic_DNA"/>
</dbReference>
<protein>
    <submittedName>
        <fullName evidence="1">Uncharacterized protein</fullName>
    </submittedName>
</protein>